<dbReference type="Proteomes" id="UP000728185">
    <property type="component" value="Unassembled WGS sequence"/>
</dbReference>
<dbReference type="OrthoDB" id="10620263at2759"/>
<evidence type="ECO:0000256" key="2">
    <source>
        <dbReference type="SAM" id="MobiDB-lite"/>
    </source>
</evidence>
<evidence type="ECO:0000313" key="4">
    <source>
        <dbReference type="Proteomes" id="UP000728185"/>
    </source>
</evidence>
<feature type="compositionally biased region" description="Polar residues" evidence="2">
    <location>
        <begin position="1"/>
        <end position="18"/>
    </location>
</feature>
<gene>
    <name evidence="3" type="ORF">FBUS_02128</name>
</gene>
<keyword evidence="1" id="KW-0175">Coiled coil</keyword>
<reference evidence="3" key="1">
    <citation type="submission" date="2019-05" db="EMBL/GenBank/DDBJ databases">
        <title>Annotation for the trematode Fasciolopsis buski.</title>
        <authorList>
            <person name="Choi Y.-J."/>
        </authorList>
    </citation>
    <scope>NUCLEOTIDE SEQUENCE</scope>
    <source>
        <strain evidence="3">HT</strain>
        <tissue evidence="3">Whole worm</tissue>
    </source>
</reference>
<name>A0A8E0RTJ9_9TREM</name>
<sequence>MALNHQSQSCENEMPQTNTKERLPNLDSQVRIKVQPTSADKISLTTNEMETLRPTEVLIAEMSSAFERFVSHFRELETNLSHDHSGSSRENLTDEENKDDQGDLQLPHRKQLLAALSRSGLTWEDYKNTMVYLESEKAKIHPNNMANATDLIHVVDEADEGVSELLSDLRLADGTINERLSVPNATTGGKFNPIVSPQMNDINNYLDSSNLNSLKRDQVLAREPTLQMTSVKNTTNKTNEELKERLERKLEEARIKATTDCLSKLIMFDFQRWSYYKDLMDSTAQWQSSSREPSSTTITSKWLDPLPDPETPISLLIHVSFYYLFQENIVLPKSLGDSLEKQLEEERELIKVRPYFIQFILKRTINTMILSFSSV</sequence>
<evidence type="ECO:0000313" key="3">
    <source>
        <dbReference type="EMBL" id="KAA0190483.1"/>
    </source>
</evidence>
<protein>
    <submittedName>
        <fullName evidence="3">Uncharacterized protein</fullName>
    </submittedName>
</protein>
<organism evidence="3 4">
    <name type="scientific">Fasciolopsis buskii</name>
    <dbReference type="NCBI Taxonomy" id="27845"/>
    <lineage>
        <taxon>Eukaryota</taxon>
        <taxon>Metazoa</taxon>
        <taxon>Spiralia</taxon>
        <taxon>Lophotrochozoa</taxon>
        <taxon>Platyhelminthes</taxon>
        <taxon>Trematoda</taxon>
        <taxon>Digenea</taxon>
        <taxon>Plagiorchiida</taxon>
        <taxon>Echinostomata</taxon>
        <taxon>Echinostomatoidea</taxon>
        <taxon>Fasciolidae</taxon>
        <taxon>Fasciolopsis</taxon>
    </lineage>
</organism>
<dbReference type="AlphaFoldDB" id="A0A8E0RTJ9"/>
<comment type="caution">
    <text evidence="3">The sequence shown here is derived from an EMBL/GenBank/DDBJ whole genome shotgun (WGS) entry which is preliminary data.</text>
</comment>
<feature type="region of interest" description="Disordered" evidence="2">
    <location>
        <begin position="1"/>
        <end position="24"/>
    </location>
</feature>
<feature type="region of interest" description="Disordered" evidence="2">
    <location>
        <begin position="80"/>
        <end position="103"/>
    </location>
</feature>
<keyword evidence="4" id="KW-1185">Reference proteome</keyword>
<feature type="coiled-coil region" evidence="1">
    <location>
        <begin position="232"/>
        <end position="259"/>
    </location>
</feature>
<accession>A0A8E0RTJ9</accession>
<dbReference type="EMBL" id="LUCM01007021">
    <property type="protein sequence ID" value="KAA0190483.1"/>
    <property type="molecule type" value="Genomic_DNA"/>
</dbReference>
<proteinExistence type="predicted"/>
<evidence type="ECO:0000256" key="1">
    <source>
        <dbReference type="SAM" id="Coils"/>
    </source>
</evidence>